<dbReference type="HOGENOM" id="CLU_515538_0_0_9"/>
<reference evidence="1 2" key="1">
    <citation type="journal article" date="2001" name="J. Bacteriol.">
        <title>Genome sequence and comparative analysis of the solvent-producing bacterium Clostridium acetobutylicum.</title>
        <authorList>
            <person name="Nolling J."/>
            <person name="Breton G."/>
            <person name="Omelchenko M.V."/>
            <person name="Makarova K.S."/>
            <person name="Zeng Q."/>
            <person name="Gibson R."/>
            <person name="Lee H.M."/>
            <person name="Dubois J."/>
            <person name="Qiu D."/>
            <person name="Hitti J."/>
            <person name="Wolf Y.I."/>
            <person name="Tatusov R.L."/>
            <person name="Sabathe F."/>
            <person name="Doucette-Stamm L."/>
            <person name="Soucaille P."/>
            <person name="Daly M.J."/>
            <person name="Bennett G.N."/>
            <person name="Koonin E.V."/>
            <person name="Smith D.R."/>
        </authorList>
    </citation>
    <scope>NUCLEOTIDE SEQUENCE [LARGE SCALE GENOMIC DNA]</scope>
    <source>
        <strain evidence="2">ATCC 824 / DSM 792 / JCM 1419 / LMG 5710 / VKM B-1787</strain>
    </source>
</reference>
<dbReference type="PIR" id="H96973">
    <property type="entry name" value="H96973"/>
</dbReference>
<dbReference type="eggNOG" id="COG5263">
    <property type="taxonomic scope" value="Bacteria"/>
</dbReference>
<dbReference type="PANTHER" id="PTHR37841:SF1">
    <property type="entry name" value="DUF3298 DOMAIN-CONTAINING PROTEIN"/>
    <property type="match status" value="1"/>
</dbReference>
<dbReference type="eggNOG" id="COG0790">
    <property type="taxonomic scope" value="Bacteria"/>
</dbReference>
<organism evidence="1 2">
    <name type="scientific">Clostridium acetobutylicum (strain ATCC 824 / DSM 792 / JCM 1419 / IAM 19013 / LMG 5710 / NBRC 13948 / NRRL B-527 / VKM B-1787 / 2291 / W)</name>
    <dbReference type="NCBI Taxonomy" id="272562"/>
    <lineage>
        <taxon>Bacteria</taxon>
        <taxon>Bacillati</taxon>
        <taxon>Bacillota</taxon>
        <taxon>Clostridia</taxon>
        <taxon>Eubacteriales</taxon>
        <taxon>Clostridiaceae</taxon>
        <taxon>Clostridium</taxon>
    </lineage>
</organism>
<dbReference type="AlphaFoldDB" id="Q97LG0"/>
<dbReference type="PATRIC" id="fig|272562.8.peg.804"/>
<dbReference type="SUPFAM" id="SSF69360">
    <property type="entry name" value="Cell wall binding repeat"/>
    <property type="match status" value="1"/>
</dbReference>
<dbReference type="PANTHER" id="PTHR37841">
    <property type="entry name" value="GLR2918 PROTEIN"/>
    <property type="match status" value="1"/>
</dbReference>
<gene>
    <name evidence="1" type="ordered locus">CA_C0601</name>
</gene>
<dbReference type="InterPro" id="IPR032774">
    <property type="entry name" value="WG_beta_rep"/>
</dbReference>
<dbReference type="Pfam" id="PF14903">
    <property type="entry name" value="WG_beta_rep"/>
    <property type="match status" value="2"/>
</dbReference>
<proteinExistence type="predicted"/>
<accession>Q97LG0</accession>
<evidence type="ECO:0000313" key="2">
    <source>
        <dbReference type="Proteomes" id="UP000000814"/>
    </source>
</evidence>
<dbReference type="OrthoDB" id="210273at2"/>
<dbReference type="Proteomes" id="UP000000814">
    <property type="component" value="Chromosome"/>
</dbReference>
<keyword evidence="2" id="KW-1185">Reference proteome</keyword>
<evidence type="ECO:0000313" key="1">
    <source>
        <dbReference type="EMBL" id="AAK78579.1"/>
    </source>
</evidence>
<dbReference type="KEGG" id="cac:CA_C0601"/>
<sequence>MMDSKFEINKLQEQLKRDPFEKYEEYEIRIRNVKSVIVGKGTLEEESYDKDYGFCYIKIEWYGINSVEKVKSEYFFCMISKRNLNGDVDFNNKYDVSCKFVSIGEKVYIDNESLNISINGENYKIYCVNLYRQAFESNEEFKTRITNIKHIPIGRVKFNKNNYDIKTYSGIVGNEWNVIKEVRIPKIYSLFTAIDNVAIKEICKVDVEYVLYGKLMLIDKAISIDMGSLFIMINNKSVPIYSICLNSMYFYDVNKFKNNIEHISMISAGKVRMNPSKYDFESSTFLVDVIWKKWAAPFVNDLCSFSISISKEDASILYKGGGVYDVYINFEIQEDKISVDSINVITFSKNIKLEYEVQSSESVSQVIDNGVQIQNDLNQDMNMEFNLMRYISDKGKYGYMDSSKRKILIEPKYDYIGSFYEGLARVNINGSWGFINLNGDIVIEPKFSMVKDFHDGLAAFSLKKFGTKRWGYVNLSGKIVIEAKYSEAGDFYNGVASVRLQGIFASKKNIYISSDGKIVNYKQMLSVK</sequence>
<protein>
    <submittedName>
        <fullName evidence="1">Unchracterized membrane protein, possible permease</fullName>
    </submittedName>
</protein>
<dbReference type="GeneID" id="44997112"/>
<dbReference type="STRING" id="272562.CA_C0601"/>
<dbReference type="RefSeq" id="WP_010963921.1">
    <property type="nucleotide sequence ID" value="NC_003030.1"/>
</dbReference>
<dbReference type="EMBL" id="AE001437">
    <property type="protein sequence ID" value="AAK78579.1"/>
    <property type="molecule type" value="Genomic_DNA"/>
</dbReference>
<name>Q97LG0_CLOAB</name>